<organism evidence="3">
    <name type="scientific">Tetraselmis sp. GSL018</name>
    <dbReference type="NCBI Taxonomy" id="582737"/>
    <lineage>
        <taxon>Eukaryota</taxon>
        <taxon>Viridiplantae</taxon>
        <taxon>Chlorophyta</taxon>
        <taxon>core chlorophytes</taxon>
        <taxon>Chlorodendrophyceae</taxon>
        <taxon>Chlorodendrales</taxon>
        <taxon>Chlorodendraceae</taxon>
        <taxon>Tetraselmis</taxon>
    </lineage>
</organism>
<gene>
    <name evidence="3" type="ORF">TSPGSL018_14541</name>
</gene>
<protein>
    <submittedName>
        <fullName evidence="3">Radial spoke protein 2</fullName>
    </submittedName>
</protein>
<name>A0A061S0N9_9CHLO</name>
<feature type="compositionally biased region" description="Acidic residues" evidence="2">
    <location>
        <begin position="595"/>
        <end position="609"/>
    </location>
</feature>
<feature type="region of interest" description="Disordered" evidence="2">
    <location>
        <begin position="567"/>
        <end position="609"/>
    </location>
</feature>
<keyword evidence="1" id="KW-0175">Coiled coil</keyword>
<feature type="region of interest" description="Disordered" evidence="2">
    <location>
        <begin position="204"/>
        <end position="232"/>
    </location>
</feature>
<evidence type="ECO:0000313" key="3">
    <source>
        <dbReference type="EMBL" id="JAC78687.1"/>
    </source>
</evidence>
<feature type="compositionally biased region" description="Basic and acidic residues" evidence="2">
    <location>
        <begin position="567"/>
        <end position="576"/>
    </location>
</feature>
<dbReference type="CDD" id="cd22982">
    <property type="entry name" value="DD_CrRSP2-like"/>
    <property type="match status" value="1"/>
</dbReference>
<reference evidence="3" key="1">
    <citation type="submission" date="2014-05" db="EMBL/GenBank/DDBJ databases">
        <title>The transcriptome of the halophilic microalga Tetraselmis sp. GSL018 isolated from the Great Salt Lake, Utah.</title>
        <authorList>
            <person name="Jinkerson R.E."/>
            <person name="D'Adamo S."/>
            <person name="Posewitz M.C."/>
        </authorList>
    </citation>
    <scope>NUCLEOTIDE SEQUENCE</scope>
    <source>
        <strain evidence="3">GSL018</strain>
    </source>
</reference>
<sequence>MAFDSSYLKETVGDALARGCCATVVADPNDPVEYLGRWILRYVKNAEIEGKFFMERDMLAEAERKAREEAERLREEAEAYEVQKRTEAEALAEAKDDPFVLFERAVQVIEKYTDASASYVATIEHPEGPPGELEEGEPESEDEEPPPAPPEEGEGDGAEEQPPEPEPAANQKPGEEPKPNIIKFRYDNCFLRYVAATEGDRETIRKRGVLTRPPPPTDDDEGDEAAKPPPLPPTFRMLDEQVPSFYLSNVADEPAVQFFKRFPRMGSYFAAAVQSLDGEFKALVCADNLVPSGSGRPFSQQDRDFVWDVSRALTKALTDRDAAREASREARPQEAVFAEIKEQVTKTLYPPPPEEGEGVAEAAPADAAAEGEEGEEVEEEPPAEEEDDIARCQRELRNLEKHLVVEERHASEAAAAVEVREVVRRLWATQISAVAAAAAAELGQMTHAPRSTFRVLRALVHILREDASLWASWPAARTQATEGFFERAVGIDAAAERDMDAWGAARRELKACAEDQLPLECPETNIGALLRKYIRSIRATANKAVIMREKEAARVAREEEIRAKKEELEAAEKQKAEEEEEAARLQAEQEAAEREAEEGAEGEEEEEDA</sequence>
<feature type="compositionally biased region" description="Low complexity" evidence="2">
    <location>
        <begin position="359"/>
        <end position="368"/>
    </location>
</feature>
<feature type="region of interest" description="Disordered" evidence="2">
    <location>
        <begin position="347"/>
        <end position="388"/>
    </location>
</feature>
<accession>A0A061S0N9</accession>
<feature type="coiled-coil region" evidence="1">
    <location>
        <begin position="56"/>
        <end position="97"/>
    </location>
</feature>
<dbReference type="Gene3D" id="1.20.890.10">
    <property type="entry name" value="cAMP-dependent protein kinase regulatory subunit, dimerization-anchoring domain"/>
    <property type="match status" value="1"/>
</dbReference>
<dbReference type="AlphaFoldDB" id="A0A061S0N9"/>
<proteinExistence type="predicted"/>
<feature type="compositionally biased region" description="Acidic residues" evidence="2">
    <location>
        <begin position="132"/>
        <end position="163"/>
    </location>
</feature>
<evidence type="ECO:0000256" key="1">
    <source>
        <dbReference type="SAM" id="Coils"/>
    </source>
</evidence>
<dbReference type="EMBL" id="GBEZ01006726">
    <property type="protein sequence ID" value="JAC78687.1"/>
    <property type="molecule type" value="Transcribed_RNA"/>
</dbReference>
<evidence type="ECO:0000256" key="2">
    <source>
        <dbReference type="SAM" id="MobiDB-lite"/>
    </source>
</evidence>
<feature type="region of interest" description="Disordered" evidence="2">
    <location>
        <begin position="123"/>
        <end position="180"/>
    </location>
</feature>
<feature type="compositionally biased region" description="Acidic residues" evidence="2">
    <location>
        <begin position="369"/>
        <end position="388"/>
    </location>
</feature>